<dbReference type="GO" id="GO:0016616">
    <property type="term" value="F:oxidoreductase activity, acting on the CH-OH group of donors, NAD or NADP as acceptor"/>
    <property type="evidence" value="ECO:0007669"/>
    <property type="project" value="TreeGrafter"/>
</dbReference>
<dbReference type="SMART" id="SM00822">
    <property type="entry name" value="PKS_KR"/>
    <property type="match status" value="1"/>
</dbReference>
<dbReference type="InterPro" id="IPR020904">
    <property type="entry name" value="Sc_DH/Rdtase_CS"/>
</dbReference>
<evidence type="ECO:0000256" key="1">
    <source>
        <dbReference type="ARBA" id="ARBA00006484"/>
    </source>
</evidence>
<dbReference type="Pfam" id="PF00106">
    <property type="entry name" value="adh_short"/>
    <property type="match status" value="1"/>
</dbReference>
<dbReference type="InterPro" id="IPR002347">
    <property type="entry name" value="SDR_fam"/>
</dbReference>
<dbReference type="PANTHER" id="PTHR42760">
    <property type="entry name" value="SHORT-CHAIN DEHYDROGENASES/REDUCTASES FAMILY MEMBER"/>
    <property type="match status" value="1"/>
</dbReference>
<gene>
    <name evidence="4" type="ORF">HY834_07780</name>
</gene>
<evidence type="ECO:0000313" key="5">
    <source>
        <dbReference type="Proteomes" id="UP000782610"/>
    </source>
</evidence>
<dbReference type="Proteomes" id="UP000782610">
    <property type="component" value="Unassembled WGS sequence"/>
</dbReference>
<dbReference type="InterPro" id="IPR036291">
    <property type="entry name" value="NAD(P)-bd_dom_sf"/>
</dbReference>
<dbReference type="CDD" id="cd05233">
    <property type="entry name" value="SDR_c"/>
    <property type="match status" value="1"/>
</dbReference>
<dbReference type="FunFam" id="3.40.50.720:FF:000084">
    <property type="entry name" value="Short-chain dehydrogenase reductase"/>
    <property type="match status" value="1"/>
</dbReference>
<comment type="caution">
    <text evidence="4">The sequence shown here is derived from an EMBL/GenBank/DDBJ whole genome shotgun (WGS) entry which is preliminary data.</text>
</comment>
<name>A0A933NXW1_9HYPH</name>
<comment type="similarity">
    <text evidence="1 2">Belongs to the short-chain dehydrogenases/reductases (SDR) family.</text>
</comment>
<protein>
    <submittedName>
        <fullName evidence="4">SDR family oxidoreductase</fullName>
    </submittedName>
</protein>
<reference evidence="4" key="1">
    <citation type="submission" date="2020-07" db="EMBL/GenBank/DDBJ databases">
        <title>Huge and variable diversity of episymbiotic CPR bacteria and DPANN archaea in groundwater ecosystems.</title>
        <authorList>
            <person name="He C.Y."/>
            <person name="Keren R."/>
            <person name="Whittaker M."/>
            <person name="Farag I.F."/>
            <person name="Doudna J."/>
            <person name="Cate J.H.D."/>
            <person name="Banfield J.F."/>
        </authorList>
    </citation>
    <scope>NUCLEOTIDE SEQUENCE</scope>
    <source>
        <strain evidence="4">NC_groundwater_1586_Pr3_B-0.1um_66_15</strain>
    </source>
</reference>
<accession>A0A933NXW1</accession>
<dbReference type="Gene3D" id="3.40.50.720">
    <property type="entry name" value="NAD(P)-binding Rossmann-like Domain"/>
    <property type="match status" value="1"/>
</dbReference>
<dbReference type="InterPro" id="IPR057326">
    <property type="entry name" value="KR_dom"/>
</dbReference>
<dbReference type="PRINTS" id="PR00081">
    <property type="entry name" value="GDHRDH"/>
</dbReference>
<organism evidence="4 5">
    <name type="scientific">Devosia nanyangense</name>
    <dbReference type="NCBI Taxonomy" id="1228055"/>
    <lineage>
        <taxon>Bacteria</taxon>
        <taxon>Pseudomonadati</taxon>
        <taxon>Pseudomonadota</taxon>
        <taxon>Alphaproteobacteria</taxon>
        <taxon>Hyphomicrobiales</taxon>
        <taxon>Devosiaceae</taxon>
        <taxon>Devosia</taxon>
    </lineage>
</organism>
<evidence type="ECO:0000259" key="3">
    <source>
        <dbReference type="SMART" id="SM00822"/>
    </source>
</evidence>
<dbReference type="PRINTS" id="PR00080">
    <property type="entry name" value="SDRFAMILY"/>
</dbReference>
<dbReference type="PROSITE" id="PS00061">
    <property type="entry name" value="ADH_SHORT"/>
    <property type="match status" value="1"/>
</dbReference>
<dbReference type="AlphaFoldDB" id="A0A933NXW1"/>
<evidence type="ECO:0000313" key="4">
    <source>
        <dbReference type="EMBL" id="MBI4921635.1"/>
    </source>
</evidence>
<dbReference type="EMBL" id="JACRAF010000022">
    <property type="protein sequence ID" value="MBI4921635.1"/>
    <property type="molecule type" value="Genomic_DNA"/>
</dbReference>
<proteinExistence type="inferred from homology"/>
<feature type="domain" description="Ketoreductase" evidence="3">
    <location>
        <begin position="10"/>
        <end position="191"/>
    </location>
</feature>
<dbReference type="GO" id="GO:0030497">
    <property type="term" value="P:fatty acid elongation"/>
    <property type="evidence" value="ECO:0007669"/>
    <property type="project" value="TreeGrafter"/>
</dbReference>
<evidence type="ECO:0000256" key="2">
    <source>
        <dbReference type="RuleBase" id="RU000363"/>
    </source>
</evidence>
<dbReference type="PANTHER" id="PTHR42760:SF40">
    <property type="entry name" value="3-OXOACYL-[ACYL-CARRIER-PROTEIN] REDUCTASE, CHLOROPLASTIC"/>
    <property type="match status" value="1"/>
</dbReference>
<sequence>MARGRSLEGKAIVITGAGRGLGATYARCVAAEGAAVVVNDIDAASAGAVAAEIQAAGNRAVAMPGDVASWSFAAALIERCIDEFGGIDGLVNNAGILRPARIEDIAEADMRRMIEVNLVGTMACGLAAAKRMLAQGRGAIVNVASGSQTGDIALSAYGATKGAIASLTYAWAMECAGRGVRVNAISPLADTDMAKSNTKFLAEQSANREVAYASLPPPETNAPVVAYLLSNRAVGVNGQVVRIAGRALSFVTHPMIASPVLDGEWTLDAVAEAFDTTLTGRQSPLGLTYADRAAGR</sequence>
<dbReference type="SUPFAM" id="SSF51735">
    <property type="entry name" value="NAD(P)-binding Rossmann-fold domains"/>
    <property type="match status" value="1"/>
</dbReference>